<keyword evidence="3 6" id="KW-1133">Transmembrane helix</keyword>
<dbReference type="AlphaFoldDB" id="D7FL71"/>
<dbReference type="eggNOG" id="KOG1441">
    <property type="taxonomic scope" value="Eukaryota"/>
</dbReference>
<dbReference type="OrthoDB" id="6418713at2759"/>
<feature type="transmembrane region" description="Helical" evidence="6">
    <location>
        <begin position="245"/>
        <end position="262"/>
    </location>
</feature>
<protein>
    <recommendedName>
        <fullName evidence="7">Sugar phosphate transporter domain-containing protein</fullName>
    </recommendedName>
</protein>
<evidence type="ECO:0000256" key="5">
    <source>
        <dbReference type="SAM" id="MobiDB-lite"/>
    </source>
</evidence>
<feature type="transmembrane region" description="Helical" evidence="6">
    <location>
        <begin position="203"/>
        <end position="224"/>
    </location>
</feature>
<evidence type="ECO:0000256" key="4">
    <source>
        <dbReference type="ARBA" id="ARBA00023136"/>
    </source>
</evidence>
<dbReference type="PANTHER" id="PTHR11132">
    <property type="entry name" value="SOLUTE CARRIER FAMILY 35"/>
    <property type="match status" value="1"/>
</dbReference>
<evidence type="ECO:0000256" key="3">
    <source>
        <dbReference type="ARBA" id="ARBA00022989"/>
    </source>
</evidence>
<dbReference type="SUPFAM" id="SSF103481">
    <property type="entry name" value="Multidrug resistance efflux transporter EmrE"/>
    <property type="match status" value="1"/>
</dbReference>
<evidence type="ECO:0000313" key="9">
    <source>
        <dbReference type="Proteomes" id="UP000002630"/>
    </source>
</evidence>
<evidence type="ECO:0000259" key="7">
    <source>
        <dbReference type="Pfam" id="PF03151"/>
    </source>
</evidence>
<dbReference type="InParanoid" id="D7FL71"/>
<evidence type="ECO:0000256" key="1">
    <source>
        <dbReference type="ARBA" id="ARBA00004141"/>
    </source>
</evidence>
<evidence type="ECO:0000256" key="6">
    <source>
        <dbReference type="SAM" id="Phobius"/>
    </source>
</evidence>
<evidence type="ECO:0000256" key="2">
    <source>
        <dbReference type="ARBA" id="ARBA00022692"/>
    </source>
</evidence>
<dbReference type="GO" id="GO:0016020">
    <property type="term" value="C:membrane"/>
    <property type="evidence" value="ECO:0007669"/>
    <property type="project" value="UniProtKB-SubCell"/>
</dbReference>
<reference evidence="8 9" key="1">
    <citation type="journal article" date="2010" name="Nature">
        <title>The Ectocarpus genome and the independent evolution of multicellularity in brown algae.</title>
        <authorList>
            <person name="Cock J.M."/>
            <person name="Sterck L."/>
            <person name="Rouze P."/>
            <person name="Scornet D."/>
            <person name="Allen A.E."/>
            <person name="Amoutzias G."/>
            <person name="Anthouard V."/>
            <person name="Artiguenave F."/>
            <person name="Aury J.M."/>
            <person name="Badger J.H."/>
            <person name="Beszteri B."/>
            <person name="Billiau K."/>
            <person name="Bonnet E."/>
            <person name="Bothwell J.H."/>
            <person name="Bowler C."/>
            <person name="Boyen C."/>
            <person name="Brownlee C."/>
            <person name="Carrano C.J."/>
            <person name="Charrier B."/>
            <person name="Cho G.Y."/>
            <person name="Coelho S.M."/>
            <person name="Collen J."/>
            <person name="Corre E."/>
            <person name="Da Silva C."/>
            <person name="Delage L."/>
            <person name="Delaroque N."/>
            <person name="Dittami S.M."/>
            <person name="Doulbeau S."/>
            <person name="Elias M."/>
            <person name="Farnham G."/>
            <person name="Gachon C.M."/>
            <person name="Gschloessl B."/>
            <person name="Heesch S."/>
            <person name="Jabbari K."/>
            <person name="Jubin C."/>
            <person name="Kawai H."/>
            <person name="Kimura K."/>
            <person name="Kloareg B."/>
            <person name="Kupper F.C."/>
            <person name="Lang D."/>
            <person name="Le Bail A."/>
            <person name="Leblanc C."/>
            <person name="Lerouge P."/>
            <person name="Lohr M."/>
            <person name="Lopez P.J."/>
            <person name="Martens C."/>
            <person name="Maumus F."/>
            <person name="Michel G."/>
            <person name="Miranda-Saavedra D."/>
            <person name="Morales J."/>
            <person name="Moreau H."/>
            <person name="Motomura T."/>
            <person name="Nagasato C."/>
            <person name="Napoli C.A."/>
            <person name="Nelson D.R."/>
            <person name="Nyvall-Collen P."/>
            <person name="Peters A.F."/>
            <person name="Pommier C."/>
            <person name="Potin P."/>
            <person name="Poulain J."/>
            <person name="Quesneville H."/>
            <person name="Read B."/>
            <person name="Rensing S.A."/>
            <person name="Ritter A."/>
            <person name="Rousvoal S."/>
            <person name="Samanta M."/>
            <person name="Samson G."/>
            <person name="Schroeder D.C."/>
            <person name="Segurens B."/>
            <person name="Strittmatter M."/>
            <person name="Tonon T."/>
            <person name="Tregear J.W."/>
            <person name="Valentin K."/>
            <person name="von Dassow P."/>
            <person name="Yamagishi T."/>
            <person name="Van de Peer Y."/>
            <person name="Wincker P."/>
        </authorList>
    </citation>
    <scope>NUCLEOTIDE SEQUENCE [LARGE SCALE GENOMIC DNA]</scope>
    <source>
        <strain evidence="9">Ec32 / CCAP1310/4</strain>
    </source>
</reference>
<dbReference type="Proteomes" id="UP000002630">
    <property type="component" value="Linkage Group LG33"/>
</dbReference>
<dbReference type="InterPro" id="IPR004853">
    <property type="entry name" value="Sugar_P_trans_dom"/>
</dbReference>
<dbReference type="EMBL" id="FN648095">
    <property type="protein sequence ID" value="CBJ29607.1"/>
    <property type="molecule type" value="Genomic_DNA"/>
</dbReference>
<proteinExistence type="predicted"/>
<dbReference type="InterPro" id="IPR037185">
    <property type="entry name" value="EmrE-like"/>
</dbReference>
<comment type="subcellular location">
    <subcellularLocation>
        <location evidence="1">Membrane</location>
        <topology evidence="1">Multi-pass membrane protein</topology>
    </subcellularLocation>
</comment>
<sequence length="407" mass="42397">MVCQLKRGYTPPPPPASVDTLDRPSSKAGSAYSAVSASTAAGRTDATSTPKTAKRRGFGSGPVGIAVATLAWYGLTVVYSVYNTAVLQVFPFPLTVLTAELGAGVLLILPAWTLGVIRTPNLRMSQMPILFYVSLWHSVSNLATGWALQSSSLAMVTAIQALEPLASALVDLFVAGKRSHPIVNAAMVPIITGVALVSRDASITRGGLFFAVASSVCVGVRDFYSKRASRQREFHKRPLSAANTYAVVTVMSFATVVPYALIVDGPHALRWWATAGGGVAGGARAVASAVREGVGAGDAGGDDDDVATSLAWLALYLGFSGVLLFLHSAAAFKVLEKMGSVTTFSVANSVKRGMVIFFGAVAMGTPIGFVSGFGAAVAVLGTAAYWVARLYFPPRRRATGVSAEKQD</sequence>
<feature type="transmembrane region" description="Helical" evidence="6">
    <location>
        <begin position="94"/>
        <end position="117"/>
    </location>
</feature>
<feature type="transmembrane region" description="Helical" evidence="6">
    <location>
        <begin position="355"/>
        <end position="388"/>
    </location>
</feature>
<feature type="domain" description="Sugar phosphate transporter" evidence="7">
    <location>
        <begin position="65"/>
        <end position="385"/>
    </location>
</feature>
<dbReference type="EMBL" id="FN649758">
    <property type="protein sequence ID" value="CBJ29607.1"/>
    <property type="molecule type" value="Genomic_DNA"/>
</dbReference>
<evidence type="ECO:0000313" key="8">
    <source>
        <dbReference type="EMBL" id="CBJ29607.1"/>
    </source>
</evidence>
<accession>D7FL71</accession>
<keyword evidence="2 6" id="KW-0812">Transmembrane</keyword>
<dbReference type="OMA" id="DARAIMH"/>
<name>D7FL71_ECTSI</name>
<feature type="transmembrane region" description="Helical" evidence="6">
    <location>
        <begin position="63"/>
        <end position="82"/>
    </location>
</feature>
<feature type="transmembrane region" description="Helical" evidence="6">
    <location>
        <begin position="310"/>
        <end position="335"/>
    </location>
</feature>
<keyword evidence="4 6" id="KW-0472">Membrane</keyword>
<dbReference type="Pfam" id="PF03151">
    <property type="entry name" value="TPT"/>
    <property type="match status" value="1"/>
</dbReference>
<keyword evidence="9" id="KW-1185">Reference proteome</keyword>
<feature type="transmembrane region" description="Helical" evidence="6">
    <location>
        <begin position="129"/>
        <end position="148"/>
    </location>
</feature>
<organism evidence="8 9">
    <name type="scientific">Ectocarpus siliculosus</name>
    <name type="common">Brown alga</name>
    <name type="synonym">Conferva siliculosa</name>
    <dbReference type="NCBI Taxonomy" id="2880"/>
    <lineage>
        <taxon>Eukaryota</taxon>
        <taxon>Sar</taxon>
        <taxon>Stramenopiles</taxon>
        <taxon>Ochrophyta</taxon>
        <taxon>PX clade</taxon>
        <taxon>Phaeophyceae</taxon>
        <taxon>Ectocarpales</taxon>
        <taxon>Ectocarpaceae</taxon>
        <taxon>Ectocarpus</taxon>
    </lineage>
</organism>
<dbReference type="InterPro" id="IPR050186">
    <property type="entry name" value="TPT_transporter"/>
</dbReference>
<feature type="region of interest" description="Disordered" evidence="5">
    <location>
        <begin position="1"/>
        <end position="28"/>
    </location>
</feature>
<gene>
    <name evidence="8" type="ORF">Esi_0154_0051</name>
</gene>